<sequence>MTNDYNLVRDKAKRNIMLPKRFGQADLIYYALNVGEEIQGNEPILDSKESENWLEAMKNKAWILVDLPKNERMVGYKWIFKKKEGIQDIKTAFLHGDLEETIYMQQSEGFAKDNRKVGLLKKS</sequence>
<feature type="non-terminal residue" evidence="1">
    <location>
        <position position="1"/>
    </location>
</feature>
<gene>
    <name evidence="1" type="ORF">CR513_12025</name>
</gene>
<proteinExistence type="predicted"/>
<comment type="caution">
    <text evidence="1">The sequence shown here is derived from an EMBL/GenBank/DDBJ whole genome shotgun (WGS) entry which is preliminary data.</text>
</comment>
<organism evidence="1 2">
    <name type="scientific">Mucuna pruriens</name>
    <name type="common">Velvet bean</name>
    <name type="synonym">Dolichos pruriens</name>
    <dbReference type="NCBI Taxonomy" id="157652"/>
    <lineage>
        <taxon>Eukaryota</taxon>
        <taxon>Viridiplantae</taxon>
        <taxon>Streptophyta</taxon>
        <taxon>Embryophyta</taxon>
        <taxon>Tracheophyta</taxon>
        <taxon>Spermatophyta</taxon>
        <taxon>Magnoliopsida</taxon>
        <taxon>eudicotyledons</taxon>
        <taxon>Gunneridae</taxon>
        <taxon>Pentapetalae</taxon>
        <taxon>rosids</taxon>
        <taxon>fabids</taxon>
        <taxon>Fabales</taxon>
        <taxon>Fabaceae</taxon>
        <taxon>Papilionoideae</taxon>
        <taxon>50 kb inversion clade</taxon>
        <taxon>NPAAA clade</taxon>
        <taxon>indigoferoid/millettioid clade</taxon>
        <taxon>Phaseoleae</taxon>
        <taxon>Mucuna</taxon>
    </lineage>
</organism>
<protein>
    <recommendedName>
        <fullName evidence="3">Reverse transcriptase Ty1/copia-type domain-containing protein</fullName>
    </recommendedName>
</protein>
<dbReference type="OrthoDB" id="1193898at2759"/>
<name>A0A371HNC6_MUCPR</name>
<dbReference type="Proteomes" id="UP000257109">
    <property type="component" value="Unassembled WGS sequence"/>
</dbReference>
<evidence type="ECO:0000313" key="2">
    <source>
        <dbReference type="Proteomes" id="UP000257109"/>
    </source>
</evidence>
<evidence type="ECO:0000313" key="1">
    <source>
        <dbReference type="EMBL" id="RDY04305.1"/>
    </source>
</evidence>
<keyword evidence="2" id="KW-1185">Reference proteome</keyword>
<evidence type="ECO:0008006" key="3">
    <source>
        <dbReference type="Google" id="ProtNLM"/>
    </source>
</evidence>
<dbReference type="EMBL" id="QJKJ01002106">
    <property type="protein sequence ID" value="RDY04305.1"/>
    <property type="molecule type" value="Genomic_DNA"/>
</dbReference>
<reference evidence="1" key="1">
    <citation type="submission" date="2018-05" db="EMBL/GenBank/DDBJ databases">
        <title>Draft genome of Mucuna pruriens seed.</title>
        <authorList>
            <person name="Nnadi N.E."/>
            <person name="Vos R."/>
            <person name="Hasami M.H."/>
            <person name="Devisetty U.K."/>
            <person name="Aguiy J.C."/>
        </authorList>
    </citation>
    <scope>NUCLEOTIDE SEQUENCE [LARGE SCALE GENOMIC DNA]</scope>
    <source>
        <strain evidence="1">JCA_2017</strain>
    </source>
</reference>
<dbReference type="AlphaFoldDB" id="A0A371HNC6"/>
<accession>A0A371HNC6</accession>